<name>A0A914DPL2_9BILA</name>
<sequence length="106" mass="12295">MNELHFSESRNIRNSSFDASFTEIQINIKNLKPDKFDAQIAAHYSNDTLEFIHLCLQSIDSRPKYDELTDTNFYKDYSEKKAPSDVAKIMKNIEESSEPKSKKSKV</sequence>
<dbReference type="WBParaSite" id="ACRNAN_scaffold3499.g6363.t1">
    <property type="protein sequence ID" value="ACRNAN_scaffold3499.g6363.t1"/>
    <property type="gene ID" value="ACRNAN_scaffold3499.g6363"/>
</dbReference>
<keyword evidence="1" id="KW-1185">Reference proteome</keyword>
<proteinExistence type="predicted"/>
<dbReference type="AlphaFoldDB" id="A0A914DPL2"/>
<dbReference type="Proteomes" id="UP000887540">
    <property type="component" value="Unplaced"/>
</dbReference>
<evidence type="ECO:0000313" key="2">
    <source>
        <dbReference type="WBParaSite" id="ACRNAN_scaffold3499.g6363.t1"/>
    </source>
</evidence>
<accession>A0A914DPL2</accession>
<organism evidence="1 2">
    <name type="scientific">Acrobeloides nanus</name>
    <dbReference type="NCBI Taxonomy" id="290746"/>
    <lineage>
        <taxon>Eukaryota</taxon>
        <taxon>Metazoa</taxon>
        <taxon>Ecdysozoa</taxon>
        <taxon>Nematoda</taxon>
        <taxon>Chromadorea</taxon>
        <taxon>Rhabditida</taxon>
        <taxon>Tylenchina</taxon>
        <taxon>Cephalobomorpha</taxon>
        <taxon>Cephaloboidea</taxon>
        <taxon>Cephalobidae</taxon>
        <taxon>Acrobeloides</taxon>
    </lineage>
</organism>
<protein>
    <submittedName>
        <fullName evidence="2">Uncharacterized protein</fullName>
    </submittedName>
</protein>
<evidence type="ECO:0000313" key="1">
    <source>
        <dbReference type="Proteomes" id="UP000887540"/>
    </source>
</evidence>
<reference evidence="2" key="1">
    <citation type="submission" date="2022-11" db="UniProtKB">
        <authorList>
            <consortium name="WormBaseParasite"/>
        </authorList>
    </citation>
    <scope>IDENTIFICATION</scope>
</reference>